<gene>
    <name evidence="1" type="ORF">JRV97_08890</name>
</gene>
<dbReference type="EMBL" id="CP069362">
    <property type="protein sequence ID" value="WGS64483.1"/>
    <property type="molecule type" value="Genomic_DNA"/>
</dbReference>
<dbReference type="NCBIfam" id="TIGR03959">
    <property type="entry name" value="hyd_TM1266"/>
    <property type="match status" value="1"/>
</dbReference>
<dbReference type="Pfam" id="PF21699">
    <property type="entry name" value="TM1266-like"/>
    <property type="match status" value="1"/>
</dbReference>
<dbReference type="RefSeq" id="WP_280998160.1">
    <property type="nucleotide sequence ID" value="NZ_CP069362.1"/>
</dbReference>
<dbReference type="Gene3D" id="3.30.70.1150">
    <property type="entry name" value="ACT-like. Chain A, domain 2"/>
    <property type="match status" value="1"/>
</dbReference>
<accession>A0ABY8PPC7</accession>
<dbReference type="InterPro" id="IPR023860">
    <property type="entry name" value="FeFe-hyd_TM1266"/>
</dbReference>
<reference evidence="1 2" key="1">
    <citation type="submission" date="2021-02" db="EMBL/GenBank/DDBJ databases">
        <title>Characterization of Marinitoga sp. nov. str. BP5-C20A.</title>
        <authorList>
            <person name="Erauso G."/>
            <person name="Postec A."/>
        </authorList>
    </citation>
    <scope>NUCLEOTIDE SEQUENCE [LARGE SCALE GENOMIC DNA]</scope>
    <source>
        <strain evidence="1 2">BP5-C20A</strain>
    </source>
</reference>
<dbReference type="SUPFAM" id="SSF55021">
    <property type="entry name" value="ACT-like"/>
    <property type="match status" value="1"/>
</dbReference>
<organism evidence="1 2">
    <name type="scientific">Marinitoga aeolica</name>
    <dbReference type="NCBI Taxonomy" id="2809031"/>
    <lineage>
        <taxon>Bacteria</taxon>
        <taxon>Thermotogati</taxon>
        <taxon>Thermotogota</taxon>
        <taxon>Thermotogae</taxon>
        <taxon>Petrotogales</taxon>
        <taxon>Petrotogaceae</taxon>
        <taxon>Marinitoga</taxon>
    </lineage>
</organism>
<evidence type="ECO:0000313" key="1">
    <source>
        <dbReference type="EMBL" id="WGS64483.1"/>
    </source>
</evidence>
<keyword evidence="2" id="KW-1185">Reference proteome</keyword>
<proteinExistence type="predicted"/>
<sequence length="82" mass="9298">MEKKISTISIIVYNRELAYQKVSDILHNYGEKVLLRVGYPMKEKDIAIIFLIVEMTTDELGALSGKLGQVESVKVKTNTLRI</sequence>
<protein>
    <submittedName>
        <fullName evidence="1">Iron-only hydrogenase system regulator</fullName>
    </submittedName>
</protein>
<dbReference type="InterPro" id="IPR027271">
    <property type="entry name" value="Acetolactate_synth/TF_NikR_C"/>
</dbReference>
<name>A0ABY8PPC7_9BACT</name>
<dbReference type="InterPro" id="IPR045865">
    <property type="entry name" value="ACT-like_dom_sf"/>
</dbReference>
<evidence type="ECO:0000313" key="2">
    <source>
        <dbReference type="Proteomes" id="UP001232493"/>
    </source>
</evidence>
<dbReference type="Proteomes" id="UP001232493">
    <property type="component" value="Chromosome"/>
</dbReference>